<evidence type="ECO:0000313" key="3">
    <source>
        <dbReference type="RefSeq" id="XP_026683092.1"/>
    </source>
</evidence>
<accession>A0A3Q0J3N0</accession>
<dbReference type="RefSeq" id="XP_026683092.1">
    <property type="nucleotide sequence ID" value="XM_026827291.1"/>
</dbReference>
<feature type="region of interest" description="Disordered" evidence="1">
    <location>
        <begin position="48"/>
        <end position="69"/>
    </location>
</feature>
<dbReference type="KEGG" id="dci:103514268"/>
<reference evidence="3" key="1">
    <citation type="submission" date="2025-08" db="UniProtKB">
        <authorList>
            <consortium name="RefSeq"/>
        </authorList>
    </citation>
    <scope>IDENTIFICATION</scope>
</reference>
<keyword evidence="2" id="KW-1185">Reference proteome</keyword>
<dbReference type="AlphaFoldDB" id="A0A3Q0J3N0"/>
<name>A0A3Q0J3N0_DIACI</name>
<evidence type="ECO:0000313" key="2">
    <source>
        <dbReference type="Proteomes" id="UP000079169"/>
    </source>
</evidence>
<organism evidence="2 3">
    <name type="scientific">Diaphorina citri</name>
    <name type="common">Asian citrus psyllid</name>
    <dbReference type="NCBI Taxonomy" id="121845"/>
    <lineage>
        <taxon>Eukaryota</taxon>
        <taxon>Metazoa</taxon>
        <taxon>Ecdysozoa</taxon>
        <taxon>Arthropoda</taxon>
        <taxon>Hexapoda</taxon>
        <taxon>Insecta</taxon>
        <taxon>Pterygota</taxon>
        <taxon>Neoptera</taxon>
        <taxon>Paraneoptera</taxon>
        <taxon>Hemiptera</taxon>
        <taxon>Sternorrhyncha</taxon>
        <taxon>Psylloidea</taxon>
        <taxon>Psyllidae</taxon>
        <taxon>Diaphorininae</taxon>
        <taxon>Diaphorina</taxon>
    </lineage>
</organism>
<gene>
    <name evidence="3" type="primary">LOC103514268</name>
</gene>
<dbReference type="PANTHER" id="PTHR21505">
    <property type="entry name" value="MADF DOMAIN-CONTAINING PROTEIN-RELATED"/>
    <property type="match status" value="1"/>
</dbReference>
<protein>
    <submittedName>
        <fullName evidence="3">Uncharacterized protein LOC103514268</fullName>
    </submittedName>
</protein>
<dbReference type="Proteomes" id="UP000079169">
    <property type="component" value="Unplaced"/>
</dbReference>
<dbReference type="GeneID" id="103514268"/>
<evidence type="ECO:0000256" key="1">
    <source>
        <dbReference type="SAM" id="MobiDB-lite"/>
    </source>
</evidence>
<sequence length="198" mass="21895">MRGSYRREKKKVKASKGTGSSTEGVYIPKLWYYHLLDFLADEEEVRSSISTLDPPTQALESDAPPSVDRNDEEIDVELLEEETIDANVIIPPTNPRKRSRPSGDGNATSQILEKAMKFLEKDQDEYDMIGGNVTAKLRKMDSTQALLAESLIGQVLMAGVLNKLTTSSTFSITPFQSDRSASATPYYTSESGCVYEQG</sequence>
<dbReference type="PANTHER" id="PTHR21505:SF8">
    <property type="entry name" value="DPT-YFP REPRESSOR BY OVEREXPRESSION, ISOFORM D-RELATED"/>
    <property type="match status" value="1"/>
</dbReference>
<proteinExistence type="predicted"/>
<feature type="region of interest" description="Disordered" evidence="1">
    <location>
        <begin position="1"/>
        <end position="23"/>
    </location>
</feature>
<dbReference type="PaxDb" id="121845-A0A3Q0J3N0"/>